<name>A0A9N9SCT7_PHACE</name>
<reference evidence="1" key="1">
    <citation type="submission" date="2022-01" db="EMBL/GenBank/DDBJ databases">
        <authorList>
            <person name="King R."/>
        </authorList>
    </citation>
    <scope>NUCLEOTIDE SEQUENCE</scope>
</reference>
<proteinExistence type="predicted"/>
<dbReference type="InterPro" id="IPR038606">
    <property type="entry name" value="To_sf"/>
</dbReference>
<organism evidence="1 2">
    <name type="scientific">Phaedon cochleariae</name>
    <name type="common">Mustard beetle</name>
    <dbReference type="NCBI Taxonomy" id="80249"/>
    <lineage>
        <taxon>Eukaryota</taxon>
        <taxon>Metazoa</taxon>
        <taxon>Ecdysozoa</taxon>
        <taxon>Arthropoda</taxon>
        <taxon>Hexapoda</taxon>
        <taxon>Insecta</taxon>
        <taxon>Pterygota</taxon>
        <taxon>Neoptera</taxon>
        <taxon>Endopterygota</taxon>
        <taxon>Coleoptera</taxon>
        <taxon>Polyphaga</taxon>
        <taxon>Cucujiformia</taxon>
        <taxon>Chrysomeloidea</taxon>
        <taxon>Chrysomelidae</taxon>
        <taxon>Chrysomelinae</taxon>
        <taxon>Chrysomelini</taxon>
        <taxon>Phaedon</taxon>
    </lineage>
</organism>
<protein>
    <submittedName>
        <fullName evidence="1">Uncharacterized protein</fullName>
    </submittedName>
</protein>
<evidence type="ECO:0000313" key="1">
    <source>
        <dbReference type="EMBL" id="CAG9818096.1"/>
    </source>
</evidence>
<dbReference type="EMBL" id="OU896723">
    <property type="protein sequence ID" value="CAG9818096.1"/>
    <property type="molecule type" value="Genomic_DNA"/>
</dbReference>
<dbReference type="Pfam" id="PF06585">
    <property type="entry name" value="JHBP"/>
    <property type="match status" value="1"/>
</dbReference>
<dbReference type="Proteomes" id="UP001153737">
    <property type="component" value="Chromosome 17"/>
</dbReference>
<dbReference type="InterPro" id="IPR010562">
    <property type="entry name" value="Haemolymph_juvenile_hormone-bd"/>
</dbReference>
<dbReference type="Gene3D" id="3.15.10.30">
    <property type="entry name" value="Haemolymph juvenile hormone binding protein"/>
    <property type="match status" value="1"/>
</dbReference>
<keyword evidence="2" id="KW-1185">Reference proteome</keyword>
<accession>A0A9N9SCT7</accession>
<sequence length="169" mass="19145">MRNNDMSWRYSGNNTVINYGLHNEQLSINGHYIARGLLQGNGSNHDELIVIDETGQSTITIRDLVFTHEITLGTEERNGTAFLTVLSVIMQGNYSSINVDSVADSGDMNNRRADILRIINDRRQEIINNISSQLILNFTNVFQYFFRIFDGAPADSLFCRKPRSADELI</sequence>
<evidence type="ECO:0000313" key="2">
    <source>
        <dbReference type="Proteomes" id="UP001153737"/>
    </source>
</evidence>
<reference evidence="1" key="2">
    <citation type="submission" date="2022-10" db="EMBL/GenBank/DDBJ databases">
        <authorList>
            <consortium name="ENA_rothamsted_submissions"/>
            <consortium name="culmorum"/>
            <person name="King R."/>
        </authorList>
    </citation>
    <scope>NUCLEOTIDE SEQUENCE</scope>
</reference>
<dbReference type="AlphaFoldDB" id="A0A9N9SCT7"/>
<gene>
    <name evidence="1" type="ORF">PHAECO_LOCUS5800</name>
</gene>